<reference evidence="1 2" key="1">
    <citation type="submission" date="2024-06" db="EMBL/GenBank/DDBJ databases">
        <authorList>
            <person name="Li F."/>
        </authorList>
    </citation>
    <scope>NUCLEOTIDE SEQUENCE [LARGE SCALE GENOMIC DNA]</scope>
    <source>
        <strain evidence="1 2">GXAS 311</strain>
    </source>
</reference>
<dbReference type="RefSeq" id="WP_353874475.1">
    <property type="nucleotide sequence ID" value="NZ_JBEVCJ010000006.1"/>
</dbReference>
<accession>A0ABV2BSE8</accession>
<dbReference type="Pfam" id="PF07103">
    <property type="entry name" value="DUF1365"/>
    <property type="match status" value="1"/>
</dbReference>
<proteinExistence type="predicted"/>
<dbReference type="EMBL" id="JBEVCJ010000006">
    <property type="protein sequence ID" value="MET1254860.1"/>
    <property type="molecule type" value="Genomic_DNA"/>
</dbReference>
<comment type="caution">
    <text evidence="1">The sequence shown here is derived from an EMBL/GenBank/DDBJ whole genome shotgun (WGS) entry which is preliminary data.</text>
</comment>
<dbReference type="PANTHER" id="PTHR33973">
    <property type="entry name" value="OS07G0153300 PROTEIN"/>
    <property type="match status" value="1"/>
</dbReference>
<dbReference type="PANTHER" id="PTHR33973:SF4">
    <property type="entry name" value="OS07G0153300 PROTEIN"/>
    <property type="match status" value="1"/>
</dbReference>
<name>A0ABV2BSE8_9GAMM</name>
<dbReference type="InterPro" id="IPR010775">
    <property type="entry name" value="DUF1365"/>
</dbReference>
<sequence length="257" mass="31321">MNSKIYSGHLQHRRFLPSQHEFQYKIFMLYIDIDELDNLFKPFWFWSKDKFNLGQFKTADYFHHQGSIRDAITNEIRERYAIDFNGSIRMLTHLRYWGYCFNPVTFYYCFNQHEPDKVDFIISEVNNTPWNERYRYVMDNRDGSLMQRNVRFLNEQFHKTFHVSPFMPMDIRYEWRFSQPAERLSVVMQNFSDDKKVFDATLALKQQPMTQKNMAKILLHFPPMTVKVITGIYWQALKLWLKKTPFYENKSPKKISH</sequence>
<evidence type="ECO:0000313" key="1">
    <source>
        <dbReference type="EMBL" id="MET1254860.1"/>
    </source>
</evidence>
<gene>
    <name evidence="1" type="ORF">ABVT43_06975</name>
</gene>
<evidence type="ECO:0000313" key="2">
    <source>
        <dbReference type="Proteomes" id="UP001548189"/>
    </source>
</evidence>
<protein>
    <submittedName>
        <fullName evidence="1">DUF1365 domain-containing protein</fullName>
    </submittedName>
</protein>
<dbReference type="Proteomes" id="UP001548189">
    <property type="component" value="Unassembled WGS sequence"/>
</dbReference>
<keyword evidence="2" id="KW-1185">Reference proteome</keyword>
<organism evidence="1 2">
    <name type="scientific">Aliikangiella maris</name>
    <dbReference type="NCBI Taxonomy" id="3162458"/>
    <lineage>
        <taxon>Bacteria</taxon>
        <taxon>Pseudomonadati</taxon>
        <taxon>Pseudomonadota</taxon>
        <taxon>Gammaproteobacteria</taxon>
        <taxon>Oceanospirillales</taxon>
        <taxon>Pleioneaceae</taxon>
        <taxon>Aliikangiella</taxon>
    </lineage>
</organism>